<accession>A0A1W6Z047</accession>
<keyword evidence="2" id="KW-1185">Reference proteome</keyword>
<reference evidence="1 2" key="1">
    <citation type="submission" date="2017-05" db="EMBL/GenBank/DDBJ databases">
        <title>Complete and WGS of Bordetella genogroups.</title>
        <authorList>
            <person name="Spilker T."/>
            <person name="LiPuma J."/>
        </authorList>
    </citation>
    <scope>NUCLEOTIDE SEQUENCE [LARGE SCALE GENOMIC DNA]</scope>
    <source>
        <strain evidence="1 2">AU17164</strain>
    </source>
</reference>
<evidence type="ECO:0000313" key="1">
    <source>
        <dbReference type="EMBL" id="ARP86696.1"/>
    </source>
</evidence>
<proteinExistence type="predicted"/>
<name>A0A1W6Z047_9BORD</name>
<gene>
    <name evidence="1" type="ORF">CAL13_11100</name>
</gene>
<organism evidence="1 2">
    <name type="scientific">Bordetella genomosp. 9</name>
    <dbReference type="NCBI Taxonomy" id="1416803"/>
    <lineage>
        <taxon>Bacteria</taxon>
        <taxon>Pseudomonadati</taxon>
        <taxon>Pseudomonadota</taxon>
        <taxon>Betaproteobacteria</taxon>
        <taxon>Burkholderiales</taxon>
        <taxon>Alcaligenaceae</taxon>
        <taxon>Bordetella</taxon>
    </lineage>
</organism>
<dbReference type="RefSeq" id="WP_086072418.1">
    <property type="nucleotide sequence ID" value="NZ_CP021109.1"/>
</dbReference>
<protein>
    <submittedName>
        <fullName evidence="1">Uncharacterized protein</fullName>
    </submittedName>
</protein>
<dbReference type="EMBL" id="CP021109">
    <property type="protein sequence ID" value="ARP86696.1"/>
    <property type="molecule type" value="Genomic_DNA"/>
</dbReference>
<dbReference type="Proteomes" id="UP000194139">
    <property type="component" value="Chromosome"/>
</dbReference>
<sequence length="81" mass="9216">MARRLDRATAQDALAAGGVSAVTAKSSGLRIGQWLRRCVAFSFIHRPISNDKVWQFGVIVSLHIHTKYFGQDYMILKNRRR</sequence>
<evidence type="ECO:0000313" key="2">
    <source>
        <dbReference type="Proteomes" id="UP000194139"/>
    </source>
</evidence>
<dbReference type="AlphaFoldDB" id="A0A1W6Z047"/>